<comment type="caution">
    <text evidence="3">The sequence shown here is derived from an EMBL/GenBank/DDBJ whole genome shotgun (WGS) entry which is preliminary data.</text>
</comment>
<dbReference type="InterPro" id="IPR018306">
    <property type="entry name" value="Phage_T5_Orf172_DNA-bd"/>
</dbReference>
<evidence type="ECO:0000313" key="3">
    <source>
        <dbReference type="EMBL" id="GAA3552153.1"/>
    </source>
</evidence>
<evidence type="ECO:0000313" key="4">
    <source>
        <dbReference type="Proteomes" id="UP001500689"/>
    </source>
</evidence>
<protein>
    <recommendedName>
        <fullName evidence="2">Bacteriophage T5 Orf172 DNA-binding domain-containing protein</fullName>
    </recommendedName>
</protein>
<dbReference type="Pfam" id="PF13250">
    <property type="entry name" value="SNIPE"/>
    <property type="match status" value="1"/>
</dbReference>
<proteinExistence type="predicted"/>
<evidence type="ECO:0000259" key="2">
    <source>
        <dbReference type="SMART" id="SM00974"/>
    </source>
</evidence>
<keyword evidence="4" id="KW-1185">Reference proteome</keyword>
<reference evidence="4" key="1">
    <citation type="journal article" date="2019" name="Int. J. Syst. Evol. Microbiol.">
        <title>The Global Catalogue of Microorganisms (GCM) 10K type strain sequencing project: providing services to taxonomists for standard genome sequencing and annotation.</title>
        <authorList>
            <consortium name="The Broad Institute Genomics Platform"/>
            <consortium name="The Broad Institute Genome Sequencing Center for Infectious Disease"/>
            <person name="Wu L."/>
            <person name="Ma J."/>
        </authorList>
    </citation>
    <scope>NUCLEOTIDE SEQUENCE [LARGE SCALE GENOMIC DNA]</scope>
    <source>
        <strain evidence="4">JCM 16898</strain>
    </source>
</reference>
<dbReference type="InterPro" id="IPR025280">
    <property type="entry name" value="SNIPE"/>
</dbReference>
<gene>
    <name evidence="3" type="ORF">GCM10022222_39700</name>
</gene>
<accession>A0ABP6WN40</accession>
<keyword evidence="1" id="KW-0175">Coiled coil</keyword>
<sequence length="478" mass="53700">MFGGRKRQEELDAALRENAALRLELQRLGALDAVQRQQEITALTQQLQTEQDRYRQETAAMTSDLARFQTQLAGLRAEVVETDDARLLQQVGIYQYRHVLADAEAYKAELDRLKTVVKDMTKAKTAVESSDTFQYNNSVAKGRKFVGDLSKLMLRAYNAEAENCVRVLKAGNLPSAIKRLETAVRTIEKLGAMASIRISPAYHQTRLRELELTADYLAKKQQEKEEEREHRAALREEAKALAEYRREHERLLKEQNHYVNAIAALRDSGDLQGIADLEAKLADITAALDGIEQREANIRAGYVYVISNIGSFGPGVVKIGMTRRLEPMERVRELGSASVPFRFDVHALFFSSDAVGIEHQLHAQLEDRRLNRVNRRREYFRATRQRSKLCWSTSPAISWTTATTPKPWNTARVSEQAPPLPRDTGLHSCSTRIAADGSADLVMNQPRIGTSTGLHRLPGALWSNTVLTRGGRCGRGHG</sequence>
<feature type="coiled-coil region" evidence="1">
    <location>
        <begin position="207"/>
        <end position="294"/>
    </location>
</feature>
<evidence type="ECO:0000256" key="1">
    <source>
        <dbReference type="SAM" id="Coils"/>
    </source>
</evidence>
<dbReference type="SMART" id="SM00974">
    <property type="entry name" value="T5orf172"/>
    <property type="match status" value="1"/>
</dbReference>
<organism evidence="3 4">
    <name type="scientific">Amycolatopsis ultiminotia</name>
    <dbReference type="NCBI Taxonomy" id="543629"/>
    <lineage>
        <taxon>Bacteria</taxon>
        <taxon>Bacillati</taxon>
        <taxon>Actinomycetota</taxon>
        <taxon>Actinomycetes</taxon>
        <taxon>Pseudonocardiales</taxon>
        <taxon>Pseudonocardiaceae</taxon>
        <taxon>Amycolatopsis</taxon>
    </lineage>
</organism>
<dbReference type="Pfam" id="PF13455">
    <property type="entry name" value="MUG113"/>
    <property type="match status" value="1"/>
</dbReference>
<dbReference type="EMBL" id="BAAAZN010000008">
    <property type="protein sequence ID" value="GAA3552153.1"/>
    <property type="molecule type" value="Genomic_DNA"/>
</dbReference>
<dbReference type="Proteomes" id="UP001500689">
    <property type="component" value="Unassembled WGS sequence"/>
</dbReference>
<dbReference type="RefSeq" id="WP_344861866.1">
    <property type="nucleotide sequence ID" value="NZ_BAAAZN010000008.1"/>
</dbReference>
<feature type="domain" description="Bacteriophage T5 Orf172 DNA-binding" evidence="2">
    <location>
        <begin position="311"/>
        <end position="394"/>
    </location>
</feature>
<name>A0ABP6WN40_9PSEU</name>